<evidence type="ECO:0000313" key="1">
    <source>
        <dbReference type="EMBL" id="QJD96044.1"/>
    </source>
</evidence>
<sequence>MKHEDKFQISVQLPEEKSATALGITHPDETFSFELNGNPVSIINNGDNSWSLVSGAVAQETVNVIGDAIEQYYQDQAL</sequence>
<protein>
    <submittedName>
        <fullName evidence="1">Uncharacterized protein</fullName>
    </submittedName>
</protein>
<proteinExistence type="predicted"/>
<dbReference type="RefSeq" id="WP_169607114.1">
    <property type="nucleotide sequence ID" value="NZ_CP051682.1"/>
</dbReference>
<reference evidence="1 2" key="1">
    <citation type="submission" date="2020-04" db="EMBL/GenBank/DDBJ databases">
        <title>Genome sequencing of novel species.</title>
        <authorList>
            <person name="Heo J."/>
            <person name="Kim S.-J."/>
            <person name="Kim J.-S."/>
            <person name="Hong S.-B."/>
            <person name="Kwon S.-W."/>
        </authorList>
    </citation>
    <scope>NUCLEOTIDE SEQUENCE [LARGE SCALE GENOMIC DNA]</scope>
    <source>
        <strain evidence="1 2">F39-2</strain>
    </source>
</reference>
<dbReference type="EMBL" id="CP051682">
    <property type="protein sequence ID" value="QJD96044.1"/>
    <property type="molecule type" value="Genomic_DNA"/>
</dbReference>
<evidence type="ECO:0000313" key="2">
    <source>
        <dbReference type="Proteomes" id="UP000503278"/>
    </source>
</evidence>
<organism evidence="1 2">
    <name type="scientific">Mucilaginibacter robiniae</name>
    <dbReference type="NCBI Taxonomy" id="2728022"/>
    <lineage>
        <taxon>Bacteria</taxon>
        <taxon>Pseudomonadati</taxon>
        <taxon>Bacteroidota</taxon>
        <taxon>Sphingobacteriia</taxon>
        <taxon>Sphingobacteriales</taxon>
        <taxon>Sphingobacteriaceae</taxon>
        <taxon>Mucilaginibacter</taxon>
    </lineage>
</organism>
<dbReference type="Proteomes" id="UP000503278">
    <property type="component" value="Chromosome"/>
</dbReference>
<gene>
    <name evidence="1" type="ORF">HH214_09225</name>
</gene>
<accession>A0A7L5E319</accession>
<dbReference type="KEGG" id="mrob:HH214_09225"/>
<keyword evidence="2" id="KW-1185">Reference proteome</keyword>
<dbReference type="AlphaFoldDB" id="A0A7L5E319"/>
<name>A0A7L5E319_9SPHI</name>